<dbReference type="Proteomes" id="UP000472267">
    <property type="component" value="Chromosome 8"/>
</dbReference>
<reference evidence="2" key="3">
    <citation type="submission" date="2025-09" db="UniProtKB">
        <authorList>
            <consortium name="Ensembl"/>
        </authorList>
    </citation>
    <scope>IDENTIFICATION</scope>
</reference>
<dbReference type="InterPro" id="IPR036397">
    <property type="entry name" value="RNaseH_sf"/>
</dbReference>
<dbReference type="Gene3D" id="3.30.420.10">
    <property type="entry name" value="Ribonuclease H-like superfamily/Ribonuclease H"/>
    <property type="match status" value="1"/>
</dbReference>
<protein>
    <recommendedName>
        <fullName evidence="1">Tc1-like transposase DDE domain-containing protein</fullName>
    </recommendedName>
</protein>
<dbReference type="OMA" id="NENLWWK"/>
<keyword evidence="3" id="KW-1185">Reference proteome</keyword>
<organism evidence="2 3">
    <name type="scientific">Salarias fasciatus</name>
    <name type="common">Jewelled blenny</name>
    <name type="synonym">Blennius fasciatus</name>
    <dbReference type="NCBI Taxonomy" id="181472"/>
    <lineage>
        <taxon>Eukaryota</taxon>
        <taxon>Metazoa</taxon>
        <taxon>Chordata</taxon>
        <taxon>Craniata</taxon>
        <taxon>Vertebrata</taxon>
        <taxon>Euteleostomi</taxon>
        <taxon>Actinopterygii</taxon>
        <taxon>Neopterygii</taxon>
        <taxon>Teleostei</taxon>
        <taxon>Neoteleostei</taxon>
        <taxon>Acanthomorphata</taxon>
        <taxon>Ovalentaria</taxon>
        <taxon>Blenniimorphae</taxon>
        <taxon>Blenniiformes</taxon>
        <taxon>Blennioidei</taxon>
        <taxon>Blenniidae</taxon>
        <taxon>Salariinae</taxon>
        <taxon>Salarias</taxon>
    </lineage>
</organism>
<dbReference type="AlphaFoldDB" id="A0A672GWU0"/>
<name>A0A672GWU0_SALFA</name>
<dbReference type="InParanoid" id="A0A672GWU0"/>
<accession>A0A672GWU0</accession>
<proteinExistence type="predicted"/>
<sequence length="79" mass="9216">MNSFSKTTMQSGHRAKTVKVFPGERRIQSMSWPADSPDLNPNENLWWKLKKKKLHSKAPTCKDDLETAIEESWQQIDEE</sequence>
<evidence type="ECO:0000313" key="2">
    <source>
        <dbReference type="Ensembl" id="ENSSFAP00005021505.1"/>
    </source>
</evidence>
<dbReference type="GO" id="GO:0003676">
    <property type="term" value="F:nucleic acid binding"/>
    <property type="evidence" value="ECO:0007669"/>
    <property type="project" value="InterPro"/>
</dbReference>
<dbReference type="InterPro" id="IPR038717">
    <property type="entry name" value="Tc1-like_DDE_dom"/>
</dbReference>
<evidence type="ECO:0000259" key="1">
    <source>
        <dbReference type="Pfam" id="PF13358"/>
    </source>
</evidence>
<reference evidence="2" key="1">
    <citation type="submission" date="2019-06" db="EMBL/GenBank/DDBJ databases">
        <authorList>
            <consortium name="Wellcome Sanger Institute Data Sharing"/>
        </authorList>
    </citation>
    <scope>NUCLEOTIDE SEQUENCE [LARGE SCALE GENOMIC DNA]</scope>
</reference>
<evidence type="ECO:0000313" key="3">
    <source>
        <dbReference type="Proteomes" id="UP000472267"/>
    </source>
</evidence>
<reference evidence="2" key="2">
    <citation type="submission" date="2025-08" db="UniProtKB">
        <authorList>
            <consortium name="Ensembl"/>
        </authorList>
    </citation>
    <scope>IDENTIFICATION</scope>
</reference>
<dbReference type="Pfam" id="PF13358">
    <property type="entry name" value="DDE_3"/>
    <property type="match status" value="1"/>
</dbReference>
<feature type="domain" description="Tc1-like transposase DDE" evidence="1">
    <location>
        <begin position="13"/>
        <end position="65"/>
    </location>
</feature>
<dbReference type="Ensembl" id="ENSSFAT00005022421.1">
    <property type="protein sequence ID" value="ENSSFAP00005021505.1"/>
    <property type="gene ID" value="ENSSFAG00005011236.1"/>
</dbReference>